<dbReference type="Proteomes" id="UP001562354">
    <property type="component" value="Unassembled WGS sequence"/>
</dbReference>
<dbReference type="PANTHER" id="PTHR13271">
    <property type="entry name" value="UNCHARACTERIZED PUTATIVE METHYLTRANSFERASE"/>
    <property type="match status" value="1"/>
</dbReference>
<sequence>MASLKLERLVKWFIDNGGYLHPSIILSYDEQLGAHFRCSADVAPGTHVLTVPHHLAISNLNAQVDDAFPVFRSHAKQFTVEALTFFYLCAQYINIETSFWRPYLESLPSPASGYDTPLWFADDDRKWLEGTDLQPTSLAREAVWRTYWQDGIKILESEGIDVDPYTWDLFKWAATVYTSRSFNSQTVRPQDSKYWTAYKYTPQGRQTALLDLSNYSQDWKDFSILFPVMDAGNHNPNARVDWAYDPGRFSFTVSDGVKAGEEVFNNYGPKGNDELLMGYGFCAADNPHDGILLSMRPPPPPLQEMLRVIHPGYFKTSGEWNSEAATFRLLRWQLHDTSDFSAFSKAWAPIPEPLAELFCYIVQFERGVEVTPVETPEDYLYRGYGQRYLPRIALYIMMSLLPKIQRLEQSNDALPEEPQNSRQAMAAIYREGQIEVLDDVQERMAAYLKSLVMEPPVDSQAMQPRSAIWTLEGALDIVLQEAPVAHKAFMGGVKYCAGTTKLRKLRGTDQEEFMWTILLCFMYLHYRKCVANGETNDNSILWKWMRNLESEYGAPVIEADAAEEEADEDAAVYLDRVKKAAMFLPGSVWKSSFWTRDFVLDWGMRLTKSQGTYMDVGDEDMRYVMYLHIDGA</sequence>
<dbReference type="InterPro" id="IPR050600">
    <property type="entry name" value="SETD3_SETD6_MTase"/>
</dbReference>
<dbReference type="InterPro" id="IPR044432">
    <property type="entry name" value="Set10/Efm1_SET"/>
</dbReference>
<dbReference type="SUPFAM" id="SSF82199">
    <property type="entry name" value="SET domain"/>
    <property type="match status" value="1"/>
</dbReference>
<dbReference type="InterPro" id="IPR046341">
    <property type="entry name" value="SET_dom_sf"/>
</dbReference>
<organism evidence="1 2">
    <name type="scientific">Neodothiora populina</name>
    <dbReference type="NCBI Taxonomy" id="2781224"/>
    <lineage>
        <taxon>Eukaryota</taxon>
        <taxon>Fungi</taxon>
        <taxon>Dikarya</taxon>
        <taxon>Ascomycota</taxon>
        <taxon>Pezizomycotina</taxon>
        <taxon>Dothideomycetes</taxon>
        <taxon>Dothideomycetidae</taxon>
        <taxon>Dothideales</taxon>
        <taxon>Dothioraceae</taxon>
        <taxon>Neodothiora</taxon>
    </lineage>
</organism>
<proteinExistence type="predicted"/>
<comment type="caution">
    <text evidence="1">The sequence shown here is derived from an EMBL/GenBank/DDBJ whole genome shotgun (WGS) entry which is preliminary data.</text>
</comment>
<dbReference type="EMBL" id="JBFMKM010000016">
    <property type="protein sequence ID" value="KAL1297291.1"/>
    <property type="molecule type" value="Genomic_DNA"/>
</dbReference>
<accession>A0ABR3P3N0</accession>
<dbReference type="GeneID" id="95978546"/>
<evidence type="ECO:0000313" key="1">
    <source>
        <dbReference type="EMBL" id="KAL1297291.1"/>
    </source>
</evidence>
<keyword evidence="2" id="KW-1185">Reference proteome</keyword>
<name>A0ABR3P3N0_9PEZI</name>
<dbReference type="CDD" id="cd19180">
    <property type="entry name" value="SET_SpSET10-like"/>
    <property type="match status" value="1"/>
</dbReference>
<gene>
    <name evidence="1" type="ORF">AAFC00_004846</name>
</gene>
<evidence type="ECO:0008006" key="3">
    <source>
        <dbReference type="Google" id="ProtNLM"/>
    </source>
</evidence>
<reference evidence="1 2" key="1">
    <citation type="submission" date="2024-07" db="EMBL/GenBank/DDBJ databases">
        <title>Draft sequence of the Neodothiora populina.</title>
        <authorList>
            <person name="Drown D.D."/>
            <person name="Schuette U.S."/>
            <person name="Buechlein A.B."/>
            <person name="Rusch D.R."/>
            <person name="Winton L.W."/>
            <person name="Adams G.A."/>
        </authorList>
    </citation>
    <scope>NUCLEOTIDE SEQUENCE [LARGE SCALE GENOMIC DNA]</scope>
    <source>
        <strain evidence="1 2">CPC 39397</strain>
    </source>
</reference>
<protein>
    <recommendedName>
        <fullName evidence="3">SET domain-containing protein</fullName>
    </recommendedName>
</protein>
<dbReference type="RefSeq" id="XP_069196973.1">
    <property type="nucleotide sequence ID" value="XM_069344545.1"/>
</dbReference>
<evidence type="ECO:0000313" key="2">
    <source>
        <dbReference type="Proteomes" id="UP001562354"/>
    </source>
</evidence>
<dbReference type="Gene3D" id="3.90.1410.10">
    <property type="entry name" value="set domain protein methyltransferase, domain 1"/>
    <property type="match status" value="1"/>
</dbReference>